<dbReference type="GO" id="GO:0000160">
    <property type="term" value="P:phosphorelay signal transduction system"/>
    <property type="evidence" value="ECO:0007669"/>
    <property type="project" value="InterPro"/>
</dbReference>
<dbReference type="InterPro" id="IPR011006">
    <property type="entry name" value="CheY-like_superfamily"/>
</dbReference>
<dbReference type="SMART" id="SM00448">
    <property type="entry name" value="REC"/>
    <property type="match status" value="1"/>
</dbReference>
<accession>A0A844XUI2</accession>
<name>A0A844XUI2_9SPHN</name>
<feature type="modified residue" description="4-aspartylphosphate" evidence="1">
    <location>
        <position position="53"/>
    </location>
</feature>
<reference evidence="3 4" key="1">
    <citation type="submission" date="2019-12" db="EMBL/GenBank/DDBJ databases">
        <title>Genomic-based taxomic classification of the family Erythrobacteraceae.</title>
        <authorList>
            <person name="Xu L."/>
        </authorList>
    </citation>
    <scope>NUCLEOTIDE SEQUENCE [LARGE SCALE GENOMIC DNA]</scope>
    <source>
        <strain evidence="3 4">DSM 17792</strain>
    </source>
</reference>
<dbReference type="RefSeq" id="WP_160728193.1">
    <property type="nucleotide sequence ID" value="NZ_WTYC01000005.1"/>
</dbReference>
<dbReference type="Proteomes" id="UP000448199">
    <property type="component" value="Unassembled WGS sequence"/>
</dbReference>
<dbReference type="SUPFAM" id="SSF52172">
    <property type="entry name" value="CheY-like"/>
    <property type="match status" value="1"/>
</dbReference>
<comment type="caution">
    <text evidence="3">The sequence shown here is derived from an EMBL/GenBank/DDBJ whole genome shotgun (WGS) entry which is preliminary data.</text>
</comment>
<evidence type="ECO:0000313" key="3">
    <source>
        <dbReference type="EMBL" id="MXO48632.1"/>
    </source>
</evidence>
<dbReference type="OrthoDB" id="7431150at2"/>
<dbReference type="InterPro" id="IPR001789">
    <property type="entry name" value="Sig_transdc_resp-reg_receiver"/>
</dbReference>
<dbReference type="EMBL" id="WTYC01000005">
    <property type="protein sequence ID" value="MXO48632.1"/>
    <property type="molecule type" value="Genomic_DNA"/>
</dbReference>
<dbReference type="Gene3D" id="3.40.50.2300">
    <property type="match status" value="1"/>
</dbReference>
<organism evidence="3 4">
    <name type="scientific">Qipengyuania vulgaris</name>
    <dbReference type="NCBI Taxonomy" id="291985"/>
    <lineage>
        <taxon>Bacteria</taxon>
        <taxon>Pseudomonadati</taxon>
        <taxon>Pseudomonadota</taxon>
        <taxon>Alphaproteobacteria</taxon>
        <taxon>Sphingomonadales</taxon>
        <taxon>Erythrobacteraceae</taxon>
        <taxon>Qipengyuania</taxon>
    </lineage>
</organism>
<dbReference type="PROSITE" id="PS50110">
    <property type="entry name" value="RESPONSE_REGULATORY"/>
    <property type="match status" value="1"/>
</dbReference>
<sequence>MSLALIIEDELVIAFSIEGALGELGYSFCEIATSVEEAISAAERRCPDLIVADHRIVGGTGTEAVLRICAHKTIPVVFVSASGPEIREVLPDALIVDKPFAISSLQGAIEKALERPFRHSPGQEGPEMPAIE</sequence>
<feature type="domain" description="Response regulatory" evidence="2">
    <location>
        <begin position="3"/>
        <end position="113"/>
    </location>
</feature>
<keyword evidence="4" id="KW-1185">Reference proteome</keyword>
<evidence type="ECO:0000256" key="1">
    <source>
        <dbReference type="PROSITE-ProRule" id="PRU00169"/>
    </source>
</evidence>
<gene>
    <name evidence="3" type="ORF">GRI69_10215</name>
</gene>
<proteinExistence type="predicted"/>
<keyword evidence="1" id="KW-0597">Phosphoprotein</keyword>
<protein>
    <submittedName>
        <fullName evidence="3">Response regulator</fullName>
    </submittedName>
</protein>
<dbReference type="AlphaFoldDB" id="A0A844XUI2"/>
<evidence type="ECO:0000259" key="2">
    <source>
        <dbReference type="PROSITE" id="PS50110"/>
    </source>
</evidence>
<dbReference type="Pfam" id="PF00072">
    <property type="entry name" value="Response_reg"/>
    <property type="match status" value="1"/>
</dbReference>
<evidence type="ECO:0000313" key="4">
    <source>
        <dbReference type="Proteomes" id="UP000448199"/>
    </source>
</evidence>